<organism evidence="2">
    <name type="scientific">Caldithrix abyssi</name>
    <dbReference type="NCBI Taxonomy" id="187145"/>
    <lineage>
        <taxon>Bacteria</taxon>
        <taxon>Pseudomonadati</taxon>
        <taxon>Calditrichota</taxon>
        <taxon>Calditrichia</taxon>
        <taxon>Calditrichales</taxon>
        <taxon>Calditrichaceae</taxon>
        <taxon>Caldithrix</taxon>
    </lineage>
</organism>
<evidence type="ECO:0000313" key="2">
    <source>
        <dbReference type="EMBL" id="HHJ51836.1"/>
    </source>
</evidence>
<proteinExistence type="predicted"/>
<evidence type="ECO:0000259" key="1">
    <source>
        <dbReference type="Pfam" id="PF22740"/>
    </source>
</evidence>
<name>A0A7V5PMK0_CALAY</name>
<comment type="caution">
    <text evidence="2">The sequence shown here is derived from an EMBL/GenBank/DDBJ whole genome shotgun (WGS) entry which is preliminary data.</text>
</comment>
<dbReference type="InterPro" id="IPR005337">
    <property type="entry name" value="RapZ-like"/>
</dbReference>
<sequence length="259" mass="30369">QGGRKGALQYDLASLLYDAKADIPQEVRNQLLDRYLKKLRTFIPVDRERFLQYYYGYVFIRIMQALGAYGFRGFYERKEHFLKSVPYAIQNLEWLLHHADLPVELPALTQAWTNLVRSTFLRQMGDVHLRLTVRIQSFSYRRGIPVDEKGHGGGFVFDCRLLPNPGRFEKFKSFTGEDREVIEFLEKEDEVSKFLNHVKAIVEQAVVSYQKRNFTDLMVAFGCTGGQHRSVYCANKLAEYLKSKFKVDVEVRHREQELR</sequence>
<dbReference type="PANTHER" id="PTHR30448">
    <property type="entry name" value="RNASE ADAPTER PROTEIN RAPZ"/>
    <property type="match status" value="1"/>
</dbReference>
<dbReference type="InterPro" id="IPR011009">
    <property type="entry name" value="Kinase-like_dom_sf"/>
</dbReference>
<dbReference type="PANTHER" id="PTHR30448:SF0">
    <property type="entry name" value="RNASE ADAPTER PROTEIN RAPZ"/>
    <property type="match status" value="1"/>
</dbReference>
<dbReference type="Proteomes" id="UP000886124">
    <property type="component" value="Unassembled WGS sequence"/>
</dbReference>
<feature type="non-terminal residue" evidence="2">
    <location>
        <position position="1"/>
    </location>
</feature>
<reference evidence="2" key="1">
    <citation type="journal article" date="2020" name="mSystems">
        <title>Genome- and Community-Level Interaction Insights into Carbon Utilization and Element Cycling Functions of Hydrothermarchaeota in Hydrothermal Sediment.</title>
        <authorList>
            <person name="Zhou Z."/>
            <person name="Liu Y."/>
            <person name="Xu W."/>
            <person name="Pan J."/>
            <person name="Luo Z.H."/>
            <person name="Li M."/>
        </authorList>
    </citation>
    <scope>NUCLEOTIDE SEQUENCE [LARGE SCALE GENOMIC DNA]</scope>
    <source>
        <strain evidence="2">HyVt-527</strain>
    </source>
</reference>
<dbReference type="AlphaFoldDB" id="A0A7V5PMK0"/>
<dbReference type="SUPFAM" id="SSF56112">
    <property type="entry name" value="Protein kinase-like (PK-like)"/>
    <property type="match status" value="1"/>
</dbReference>
<dbReference type="InterPro" id="IPR053931">
    <property type="entry name" value="RapZ_C"/>
</dbReference>
<dbReference type="Gene3D" id="3.90.1200.10">
    <property type="match status" value="1"/>
</dbReference>
<protein>
    <submittedName>
        <fullName evidence="2">Phosphotransferase enzyme family protein</fullName>
    </submittedName>
</protein>
<feature type="domain" description="RapZ C-terminal" evidence="1">
    <location>
        <begin position="132"/>
        <end position="256"/>
    </location>
</feature>
<gene>
    <name evidence="2" type="ORF">ENJ89_01465</name>
</gene>
<dbReference type="Pfam" id="PF22740">
    <property type="entry name" value="PapZ_C"/>
    <property type="match status" value="1"/>
</dbReference>
<accession>A0A7V5PMK0</accession>
<dbReference type="GO" id="GO:0005524">
    <property type="term" value="F:ATP binding"/>
    <property type="evidence" value="ECO:0007669"/>
    <property type="project" value="InterPro"/>
</dbReference>
<dbReference type="EMBL" id="DROD01000103">
    <property type="protein sequence ID" value="HHJ51836.1"/>
    <property type="molecule type" value="Genomic_DNA"/>
</dbReference>